<proteinExistence type="predicted"/>
<name>R4XKS2_TAPDE</name>
<evidence type="ECO:0000256" key="1">
    <source>
        <dbReference type="SAM" id="MobiDB-lite"/>
    </source>
</evidence>
<feature type="compositionally biased region" description="Acidic residues" evidence="1">
    <location>
        <begin position="153"/>
        <end position="163"/>
    </location>
</feature>
<dbReference type="Proteomes" id="UP000013776">
    <property type="component" value="Unassembled WGS sequence"/>
</dbReference>
<dbReference type="EMBL" id="CAHR02000388">
    <property type="protein sequence ID" value="CCG85024.1"/>
    <property type="molecule type" value="Genomic_DNA"/>
</dbReference>
<evidence type="ECO:0000313" key="3">
    <source>
        <dbReference type="Proteomes" id="UP000013776"/>
    </source>
</evidence>
<dbReference type="AlphaFoldDB" id="R4XKS2"/>
<keyword evidence="3" id="KW-1185">Reference proteome</keyword>
<sequence>MPRPIRRPKRAPKTVSVGLGSRPASETQQDSIEPDLFEKKSQTPKQRGPAVRAPRPSSSDDEFGFFQVRDIVPVMHRTARQVPAAAIVVRPDTDAESESELSTLSTISTPSASPEPTPRVTRPRQPLKTVDLINLLPRAHLMKKKRKSLDREAPDDDDSDEDVVSSKRTKRKLPKSAKADSRAGATKVAARRQRAPTPLLTDDEDDAGGDHDTLGLSVEARRKLDKIKAQFEEVDEWHMETETISSPFYSS</sequence>
<feature type="compositionally biased region" description="Low complexity" evidence="1">
    <location>
        <begin position="100"/>
        <end position="114"/>
    </location>
</feature>
<accession>R4XKS2</accession>
<gene>
    <name evidence="2" type="ORF">TAPDE_005605</name>
</gene>
<feature type="region of interest" description="Disordered" evidence="1">
    <location>
        <begin position="1"/>
        <end position="63"/>
    </location>
</feature>
<dbReference type="VEuPathDB" id="FungiDB:TAPDE_005605"/>
<comment type="caution">
    <text evidence="2">The sequence shown here is derived from an EMBL/GenBank/DDBJ whole genome shotgun (WGS) entry which is preliminary data.</text>
</comment>
<evidence type="ECO:0000313" key="2">
    <source>
        <dbReference type="EMBL" id="CCG85024.1"/>
    </source>
</evidence>
<protein>
    <submittedName>
        <fullName evidence="2">Uncharacterized protein</fullName>
    </submittedName>
</protein>
<reference evidence="2 3" key="1">
    <citation type="journal article" date="2013" name="MBio">
        <title>Genome sequencing of the plant pathogen Taphrina deformans, the causal agent of peach leaf curl.</title>
        <authorList>
            <person name="Cisse O.H."/>
            <person name="Almeida J.M.G.C.F."/>
            <person name="Fonseca A."/>
            <person name="Kumar A.A."/>
            <person name="Salojaervi J."/>
            <person name="Overmyer K."/>
            <person name="Hauser P.M."/>
            <person name="Pagni M."/>
        </authorList>
    </citation>
    <scope>NUCLEOTIDE SEQUENCE [LARGE SCALE GENOMIC DNA]</scope>
    <source>
        <strain evidence="3">PYCC 5710 / ATCC 11124 / CBS 356.35 / IMI 108563 / JCM 9778 / NBRC 8474</strain>
    </source>
</reference>
<feature type="region of interest" description="Disordered" evidence="1">
    <location>
        <begin position="143"/>
        <end position="214"/>
    </location>
</feature>
<organism evidence="2 3">
    <name type="scientific">Taphrina deformans (strain PYCC 5710 / ATCC 11124 / CBS 356.35 / IMI 108563 / JCM 9778 / NBRC 8474)</name>
    <name type="common">Peach leaf curl fungus</name>
    <name type="synonym">Lalaria deformans</name>
    <dbReference type="NCBI Taxonomy" id="1097556"/>
    <lineage>
        <taxon>Eukaryota</taxon>
        <taxon>Fungi</taxon>
        <taxon>Dikarya</taxon>
        <taxon>Ascomycota</taxon>
        <taxon>Taphrinomycotina</taxon>
        <taxon>Taphrinomycetes</taxon>
        <taxon>Taphrinales</taxon>
        <taxon>Taphrinaceae</taxon>
        <taxon>Taphrina</taxon>
    </lineage>
</organism>
<feature type="region of interest" description="Disordered" evidence="1">
    <location>
        <begin position="90"/>
        <end position="128"/>
    </location>
</feature>
<feature type="compositionally biased region" description="Basic residues" evidence="1">
    <location>
        <begin position="1"/>
        <end position="12"/>
    </location>
</feature>